<dbReference type="GO" id="GO:0031410">
    <property type="term" value="C:cytoplasmic vesicle"/>
    <property type="evidence" value="ECO:0007669"/>
    <property type="project" value="TreeGrafter"/>
</dbReference>
<keyword evidence="2 7" id="KW-0812">Transmembrane</keyword>
<dbReference type="PANTHER" id="PTHR46182:SF2">
    <property type="entry name" value="FI19480P1"/>
    <property type="match status" value="1"/>
</dbReference>
<keyword evidence="3 7" id="KW-1133">Transmembrane helix</keyword>
<dbReference type="AlphaFoldDB" id="A0A8J2S235"/>
<dbReference type="InterPro" id="IPR013783">
    <property type="entry name" value="Ig-like_fold"/>
</dbReference>
<feature type="compositionally biased region" description="Polar residues" evidence="6">
    <location>
        <begin position="1"/>
        <end position="16"/>
    </location>
</feature>
<evidence type="ECO:0000256" key="7">
    <source>
        <dbReference type="SAM" id="Phobius"/>
    </source>
</evidence>
<evidence type="ECO:0000313" key="8">
    <source>
        <dbReference type="EMBL" id="CAH0113256.1"/>
    </source>
</evidence>
<dbReference type="OrthoDB" id="536372at2759"/>
<feature type="region of interest" description="Disordered" evidence="6">
    <location>
        <begin position="1"/>
        <end position="25"/>
    </location>
</feature>
<dbReference type="GO" id="GO:0001764">
    <property type="term" value="P:neuron migration"/>
    <property type="evidence" value="ECO:0007669"/>
    <property type="project" value="TreeGrafter"/>
</dbReference>
<dbReference type="PANTHER" id="PTHR46182">
    <property type="entry name" value="FI19480P1"/>
    <property type="match status" value="1"/>
</dbReference>
<organism evidence="8 9">
    <name type="scientific">Daphnia galeata</name>
    <dbReference type="NCBI Taxonomy" id="27404"/>
    <lineage>
        <taxon>Eukaryota</taxon>
        <taxon>Metazoa</taxon>
        <taxon>Ecdysozoa</taxon>
        <taxon>Arthropoda</taxon>
        <taxon>Crustacea</taxon>
        <taxon>Branchiopoda</taxon>
        <taxon>Diplostraca</taxon>
        <taxon>Cladocera</taxon>
        <taxon>Anomopoda</taxon>
        <taxon>Daphniidae</taxon>
        <taxon>Daphnia</taxon>
    </lineage>
</organism>
<evidence type="ECO:0000256" key="4">
    <source>
        <dbReference type="ARBA" id="ARBA00023136"/>
    </source>
</evidence>
<keyword evidence="4 7" id="KW-0472">Membrane</keyword>
<dbReference type="Gene3D" id="2.60.40.10">
    <property type="entry name" value="Immunoglobulins"/>
    <property type="match status" value="1"/>
</dbReference>
<protein>
    <submittedName>
        <fullName evidence="8">Uncharacterized protein</fullName>
    </submittedName>
</protein>
<dbReference type="InterPro" id="IPR035986">
    <property type="entry name" value="PKD_dom_sf"/>
</dbReference>
<evidence type="ECO:0000313" key="9">
    <source>
        <dbReference type="Proteomes" id="UP000789390"/>
    </source>
</evidence>
<evidence type="ECO:0000256" key="6">
    <source>
        <dbReference type="SAM" id="MobiDB-lite"/>
    </source>
</evidence>
<dbReference type="GO" id="GO:0016020">
    <property type="term" value="C:membrane"/>
    <property type="evidence" value="ECO:0007669"/>
    <property type="project" value="UniProtKB-SubCell"/>
</dbReference>
<dbReference type="InterPro" id="IPR029865">
    <property type="entry name" value="KIAA0319-like"/>
</dbReference>
<dbReference type="FunFam" id="2.60.40.10:FF:000061">
    <property type="entry name" value="Dyslexia-associated protein KIAA0319 homolog"/>
    <property type="match status" value="1"/>
</dbReference>
<dbReference type="Proteomes" id="UP000789390">
    <property type="component" value="Unassembled WGS sequence"/>
</dbReference>
<accession>A0A8J2S235</accession>
<name>A0A8J2S235_9CRUS</name>
<dbReference type="Pfam" id="PF22352">
    <property type="entry name" value="K319L-like_PKD"/>
    <property type="match status" value="1"/>
</dbReference>
<comment type="caution">
    <text evidence="8">The sequence shown here is derived from an EMBL/GenBank/DDBJ whole genome shotgun (WGS) entry which is preliminary data.</text>
</comment>
<evidence type="ECO:0000256" key="1">
    <source>
        <dbReference type="ARBA" id="ARBA00004370"/>
    </source>
</evidence>
<keyword evidence="5" id="KW-0325">Glycoprotein</keyword>
<proteinExistence type="predicted"/>
<evidence type="ECO:0000256" key="5">
    <source>
        <dbReference type="ARBA" id="ARBA00023180"/>
    </source>
</evidence>
<dbReference type="EMBL" id="CAKKLH010000336">
    <property type="protein sequence ID" value="CAH0113256.1"/>
    <property type="molecule type" value="Genomic_DNA"/>
</dbReference>
<sequence length="319" mass="35534">MDRSQGPLTTLESTSGYGPGSTVLVGNGEAQVNVTGLKKEENEKPKANAVLDQSIILNGSASTDDLGIQSWLWTRKPESLAAGAIIANSDRTSSSMLTNLVPGKYVFRLTVTDTQGLSDHDVATLIIHSNPRELDVVAITLRSDPRSFTDRELTAIREQIALLLHQQGSVNININIDDVMIEPKSGYVYPHGHGVCDQFTRQCNCQSFWMENPISVSNGADYNCDWSLVNVVIIVVILVILFVLTFGFLVYLCRKGVLPCKQCCPKKRRRLHRYSLSADPEIIRMTHKVATVRPEFDTDSAVIFERERPCQRSINEWKI</sequence>
<keyword evidence="9" id="KW-1185">Reference proteome</keyword>
<dbReference type="SUPFAM" id="SSF49299">
    <property type="entry name" value="PKD domain"/>
    <property type="match status" value="1"/>
</dbReference>
<comment type="subcellular location">
    <subcellularLocation>
        <location evidence="1">Membrane</location>
    </subcellularLocation>
</comment>
<reference evidence="8" key="1">
    <citation type="submission" date="2021-11" db="EMBL/GenBank/DDBJ databases">
        <authorList>
            <person name="Schell T."/>
        </authorList>
    </citation>
    <scope>NUCLEOTIDE SEQUENCE</scope>
    <source>
        <strain evidence="8">M5</strain>
    </source>
</reference>
<evidence type="ECO:0000256" key="2">
    <source>
        <dbReference type="ARBA" id="ARBA00022692"/>
    </source>
</evidence>
<gene>
    <name evidence="8" type="ORF">DGAL_LOCUS17058</name>
</gene>
<evidence type="ECO:0000256" key="3">
    <source>
        <dbReference type="ARBA" id="ARBA00022989"/>
    </source>
</evidence>
<feature type="transmembrane region" description="Helical" evidence="7">
    <location>
        <begin position="226"/>
        <end position="252"/>
    </location>
</feature>